<reference evidence="3 4" key="1">
    <citation type="submission" date="2020-09" db="EMBL/GenBank/DDBJ databases">
        <title>Sinomicrobium weinanense sp. nov., a halophilic bacteria isolated from saline-alkali soil.</title>
        <authorList>
            <person name="Wu P."/>
            <person name="Ren H."/>
            <person name="Mei Y."/>
            <person name="Liang Y."/>
            <person name="Chen Z."/>
        </authorList>
    </citation>
    <scope>NUCLEOTIDE SEQUENCE [LARGE SCALE GENOMIC DNA]</scope>
    <source>
        <strain evidence="3 4">FJxs</strain>
    </source>
</reference>
<name>A0A926JQY4_9FLAO</name>
<dbReference type="AlphaFoldDB" id="A0A926JQY4"/>
<dbReference type="Proteomes" id="UP000653730">
    <property type="component" value="Unassembled WGS sequence"/>
</dbReference>
<comment type="caution">
    <text evidence="3">The sequence shown here is derived from an EMBL/GenBank/DDBJ whole genome shotgun (WGS) entry which is preliminary data.</text>
</comment>
<keyword evidence="4" id="KW-1185">Reference proteome</keyword>
<gene>
    <name evidence="3" type="ORF">IBL28_07825</name>
</gene>
<dbReference type="RefSeq" id="WP_187965021.1">
    <property type="nucleotide sequence ID" value="NZ_JACVDC010000016.1"/>
</dbReference>
<evidence type="ECO:0000259" key="2">
    <source>
        <dbReference type="PROSITE" id="PS01124"/>
    </source>
</evidence>
<dbReference type="GO" id="GO:0003700">
    <property type="term" value="F:DNA-binding transcription factor activity"/>
    <property type="evidence" value="ECO:0007669"/>
    <property type="project" value="InterPro"/>
</dbReference>
<evidence type="ECO:0000256" key="1">
    <source>
        <dbReference type="ARBA" id="ARBA00023125"/>
    </source>
</evidence>
<dbReference type="GO" id="GO:0043565">
    <property type="term" value="F:sequence-specific DNA binding"/>
    <property type="evidence" value="ECO:0007669"/>
    <property type="project" value="InterPro"/>
</dbReference>
<evidence type="ECO:0000313" key="4">
    <source>
        <dbReference type="Proteomes" id="UP000653730"/>
    </source>
</evidence>
<evidence type="ECO:0000313" key="3">
    <source>
        <dbReference type="EMBL" id="MBC9795870.1"/>
    </source>
</evidence>
<dbReference type="Pfam" id="PF12833">
    <property type="entry name" value="HTH_18"/>
    <property type="match status" value="1"/>
</dbReference>
<protein>
    <submittedName>
        <fullName evidence="3">Helix-turn-helix transcriptional regulator</fullName>
    </submittedName>
</protein>
<dbReference type="EMBL" id="JACVDC010000016">
    <property type="protein sequence ID" value="MBC9795870.1"/>
    <property type="molecule type" value="Genomic_DNA"/>
</dbReference>
<sequence>MKTPYNLIFRPDELLCDEFTRNLPEWCYFQMPFAEHCHHYGLDGMEILSQRRSHQPFYIDLFEIKTDKPIPIRFSIPKRQLFLYFMLEGGFSLTTDGDRPITRTRPNTFALLYYSSGSYQVRARAGHHSSLWIGIDPQWMKNISAGFQNIQSVLEKLKDGRSYLAMYPCRMDRKVQRWLYRVYSYSKNNIGALDGNLRKYISYVLGYYDKALETQTHDLAYQTKTYLDEHYQDSDLSSKFLASRFHVTEPTLRHQFRRAYGSTPHEYYSRLRITHAIALMECNSLSIKDVYPMVGYRDERSFRYALNRFLKKGVRLNFNIKLK</sequence>
<dbReference type="PROSITE" id="PS01124">
    <property type="entry name" value="HTH_ARAC_FAMILY_2"/>
    <property type="match status" value="1"/>
</dbReference>
<proteinExistence type="predicted"/>
<accession>A0A926JQY4</accession>
<feature type="domain" description="HTH araC/xylS-type" evidence="2">
    <location>
        <begin position="221"/>
        <end position="310"/>
    </location>
</feature>
<dbReference type="Gene3D" id="1.10.10.60">
    <property type="entry name" value="Homeodomain-like"/>
    <property type="match status" value="1"/>
</dbReference>
<dbReference type="PANTHER" id="PTHR43280">
    <property type="entry name" value="ARAC-FAMILY TRANSCRIPTIONAL REGULATOR"/>
    <property type="match status" value="1"/>
</dbReference>
<dbReference type="InterPro" id="IPR018060">
    <property type="entry name" value="HTH_AraC"/>
</dbReference>
<organism evidence="3 4">
    <name type="scientific">Sinomicrobium weinanense</name>
    <dbReference type="NCBI Taxonomy" id="2842200"/>
    <lineage>
        <taxon>Bacteria</taxon>
        <taxon>Pseudomonadati</taxon>
        <taxon>Bacteroidota</taxon>
        <taxon>Flavobacteriia</taxon>
        <taxon>Flavobacteriales</taxon>
        <taxon>Flavobacteriaceae</taxon>
        <taxon>Sinomicrobium</taxon>
    </lineage>
</organism>
<dbReference type="SMART" id="SM00342">
    <property type="entry name" value="HTH_ARAC"/>
    <property type="match status" value="1"/>
</dbReference>
<keyword evidence="1" id="KW-0238">DNA-binding</keyword>
<dbReference type="PANTHER" id="PTHR43280:SF28">
    <property type="entry name" value="HTH-TYPE TRANSCRIPTIONAL ACTIVATOR RHAS"/>
    <property type="match status" value="1"/>
</dbReference>